<keyword evidence="10" id="KW-1185">Reference proteome</keyword>
<dbReference type="GO" id="GO:0009279">
    <property type="term" value="C:cell outer membrane"/>
    <property type="evidence" value="ECO:0007669"/>
    <property type="project" value="UniProtKB-SubCell"/>
</dbReference>
<feature type="domain" description="SusD-like N-terminal" evidence="8">
    <location>
        <begin position="96"/>
        <end position="224"/>
    </location>
</feature>
<protein>
    <submittedName>
        <fullName evidence="9">RagB/SusD family nutrient uptake outer membrane protein</fullName>
    </submittedName>
</protein>
<dbReference type="Pfam" id="PF14322">
    <property type="entry name" value="SusD-like_3"/>
    <property type="match status" value="1"/>
</dbReference>
<keyword evidence="4" id="KW-0472">Membrane</keyword>
<feature type="signal peptide" evidence="6">
    <location>
        <begin position="1"/>
        <end position="20"/>
    </location>
</feature>
<proteinExistence type="inferred from homology"/>
<evidence type="ECO:0000256" key="6">
    <source>
        <dbReference type="SAM" id="SignalP"/>
    </source>
</evidence>
<dbReference type="Proteomes" id="UP000265926">
    <property type="component" value="Unassembled WGS sequence"/>
</dbReference>
<name>A0A399T5X4_9BACT</name>
<evidence type="ECO:0000256" key="4">
    <source>
        <dbReference type="ARBA" id="ARBA00023136"/>
    </source>
</evidence>
<accession>A0A399T5X4</accession>
<dbReference type="InterPro" id="IPR011990">
    <property type="entry name" value="TPR-like_helical_dom_sf"/>
</dbReference>
<dbReference type="RefSeq" id="WP_119436019.1">
    <property type="nucleotide sequence ID" value="NZ_QWGR01000001.1"/>
</dbReference>
<evidence type="ECO:0000256" key="2">
    <source>
        <dbReference type="ARBA" id="ARBA00006275"/>
    </source>
</evidence>
<reference evidence="9 10" key="1">
    <citation type="submission" date="2018-08" db="EMBL/GenBank/DDBJ databases">
        <title>Pallidiluteibacterium maritimus gen. nov., sp. nov., isolated from coastal sediment.</title>
        <authorList>
            <person name="Zhou L.Y."/>
        </authorList>
    </citation>
    <scope>NUCLEOTIDE SEQUENCE [LARGE SCALE GENOMIC DNA]</scope>
    <source>
        <strain evidence="9 10">XSD2</strain>
    </source>
</reference>
<evidence type="ECO:0000313" key="10">
    <source>
        <dbReference type="Proteomes" id="UP000265926"/>
    </source>
</evidence>
<dbReference type="Gene3D" id="1.25.40.390">
    <property type="match status" value="1"/>
</dbReference>
<dbReference type="OrthoDB" id="5694214at2"/>
<dbReference type="AlphaFoldDB" id="A0A399T5X4"/>
<organism evidence="9 10">
    <name type="scientific">Maribellus luteus</name>
    <dbReference type="NCBI Taxonomy" id="2305463"/>
    <lineage>
        <taxon>Bacteria</taxon>
        <taxon>Pseudomonadati</taxon>
        <taxon>Bacteroidota</taxon>
        <taxon>Bacteroidia</taxon>
        <taxon>Marinilabiliales</taxon>
        <taxon>Prolixibacteraceae</taxon>
        <taxon>Maribellus</taxon>
    </lineage>
</organism>
<dbReference type="SUPFAM" id="SSF48452">
    <property type="entry name" value="TPR-like"/>
    <property type="match status" value="1"/>
</dbReference>
<sequence>MKTYIKALLIILLAAQFSCDMTRIDMPSSSNTEASYFSNQVEFRNNLVSAYSKLYDFYHYNANWAGDWTHSLWYLPGDDITETTGARSAEELFDGSLNPNNGRISWFFDKAYELIARANVTLEKTRTVDFSNFDGAEEIAMMEGECLFLRSYVYFKLFNVNGSVPIVIERITTKEGANTPKSDKIEVLNQVISDLELAVGIVPDSWSSEYAGRVTKNAVRALLVKALVFRANYTNNKADYTQAISVFNSISAILMPIYTDNFNAAVENNDESCFEIQASQAVAADNIWLFNDGPWRGVEDMGVYRGASTENGTFCANIAPTKFIITKKLFNNFGTDPRIKVFLSQDDGFQGLLFQKYTLSGMDHHTPPYSNSANNERVLRYADIKLLAAEAYLGNDNMEAAIQQINDIRTRARKWALTVGINDGISPADYSATETNKTIIMQWIMDERFVEMAGEGQRWWDLKRWHEAGYIDLTNWSGGDEHFSTNLSSPVKFDVSKHLVFPIPQAEIDRNSGIVENNPGY</sequence>
<evidence type="ECO:0000259" key="8">
    <source>
        <dbReference type="Pfam" id="PF14322"/>
    </source>
</evidence>
<gene>
    <name evidence="9" type="ORF">D1614_01015</name>
</gene>
<evidence type="ECO:0000256" key="3">
    <source>
        <dbReference type="ARBA" id="ARBA00022729"/>
    </source>
</evidence>
<comment type="similarity">
    <text evidence="2">Belongs to the SusD family.</text>
</comment>
<dbReference type="Pfam" id="PF07980">
    <property type="entry name" value="SusD_RagB"/>
    <property type="match status" value="1"/>
</dbReference>
<dbReference type="InterPro" id="IPR033985">
    <property type="entry name" value="SusD-like_N"/>
</dbReference>
<feature type="chain" id="PRO_5017273036" evidence="6">
    <location>
        <begin position="21"/>
        <end position="521"/>
    </location>
</feature>
<comment type="caution">
    <text evidence="9">The sequence shown here is derived from an EMBL/GenBank/DDBJ whole genome shotgun (WGS) entry which is preliminary data.</text>
</comment>
<keyword evidence="3 6" id="KW-0732">Signal</keyword>
<comment type="subcellular location">
    <subcellularLocation>
        <location evidence="1">Cell outer membrane</location>
    </subcellularLocation>
</comment>
<keyword evidence="5" id="KW-0998">Cell outer membrane</keyword>
<dbReference type="EMBL" id="QWGR01000001">
    <property type="protein sequence ID" value="RIJ50549.1"/>
    <property type="molecule type" value="Genomic_DNA"/>
</dbReference>
<feature type="domain" description="RagB/SusD" evidence="7">
    <location>
        <begin position="351"/>
        <end position="521"/>
    </location>
</feature>
<evidence type="ECO:0000313" key="9">
    <source>
        <dbReference type="EMBL" id="RIJ50549.1"/>
    </source>
</evidence>
<evidence type="ECO:0000256" key="1">
    <source>
        <dbReference type="ARBA" id="ARBA00004442"/>
    </source>
</evidence>
<evidence type="ECO:0000259" key="7">
    <source>
        <dbReference type="Pfam" id="PF07980"/>
    </source>
</evidence>
<evidence type="ECO:0000256" key="5">
    <source>
        <dbReference type="ARBA" id="ARBA00023237"/>
    </source>
</evidence>
<dbReference type="InterPro" id="IPR012944">
    <property type="entry name" value="SusD_RagB_dom"/>
</dbReference>